<dbReference type="eggNOG" id="ENOG5032H0Z">
    <property type="taxonomic scope" value="Bacteria"/>
</dbReference>
<name>T0H3V8_9SPHN</name>
<dbReference type="OrthoDB" id="7580203at2"/>
<protein>
    <submittedName>
        <fullName evidence="2">Uncharacterized protein</fullName>
    </submittedName>
</protein>
<dbReference type="RefSeq" id="WP_021236173.1">
    <property type="nucleotide sequence ID" value="NZ_ATHL01000153.1"/>
</dbReference>
<keyword evidence="1" id="KW-1133">Transmembrane helix</keyword>
<evidence type="ECO:0000313" key="3">
    <source>
        <dbReference type="Proteomes" id="UP000015527"/>
    </source>
</evidence>
<dbReference type="EMBL" id="ATHL01000153">
    <property type="protein sequence ID" value="EQB07642.1"/>
    <property type="molecule type" value="Genomic_DNA"/>
</dbReference>
<keyword evidence="1" id="KW-0472">Membrane</keyword>
<organism evidence="2 3">
    <name type="scientific">Novosphingobium lindaniclasticum LE124</name>
    <dbReference type="NCBI Taxonomy" id="1096930"/>
    <lineage>
        <taxon>Bacteria</taxon>
        <taxon>Pseudomonadati</taxon>
        <taxon>Pseudomonadota</taxon>
        <taxon>Alphaproteobacteria</taxon>
        <taxon>Sphingomonadales</taxon>
        <taxon>Sphingomonadaceae</taxon>
        <taxon>Novosphingobium</taxon>
    </lineage>
</organism>
<proteinExistence type="predicted"/>
<dbReference type="Proteomes" id="UP000015527">
    <property type="component" value="Unassembled WGS sequence"/>
</dbReference>
<accession>T0H3V8</accession>
<sequence length="89" mass="9676">MTRRDLLWRGGGASLFVCGPTAALLTPNGAAGLQEIMTLTGIGVTILGLVLIVQGKKAALALRVERSSHRMLPTLIRTRRRERRAKRQG</sequence>
<feature type="transmembrane region" description="Helical" evidence="1">
    <location>
        <begin position="33"/>
        <end position="53"/>
    </location>
</feature>
<evidence type="ECO:0000256" key="1">
    <source>
        <dbReference type="SAM" id="Phobius"/>
    </source>
</evidence>
<comment type="caution">
    <text evidence="2">The sequence shown here is derived from an EMBL/GenBank/DDBJ whole genome shotgun (WGS) entry which is preliminary data.</text>
</comment>
<gene>
    <name evidence="2" type="ORF">L284_22550</name>
</gene>
<dbReference type="AlphaFoldDB" id="T0H3V8"/>
<reference evidence="2 3" key="1">
    <citation type="journal article" date="2013" name="Genome Announc.">
        <title>Genome Sequence of Novosphingobium lindaniclasticum LE124T, Isolated from a Hexachlorocyclohexane Dumpsite.</title>
        <authorList>
            <person name="Saxena A."/>
            <person name="Nayyar N."/>
            <person name="Sangwan N."/>
            <person name="Kumari R."/>
            <person name="Khurana J.P."/>
            <person name="Lal R."/>
        </authorList>
    </citation>
    <scope>NUCLEOTIDE SEQUENCE [LARGE SCALE GENOMIC DNA]</scope>
    <source>
        <strain evidence="2 3">LE124</strain>
    </source>
</reference>
<evidence type="ECO:0000313" key="2">
    <source>
        <dbReference type="EMBL" id="EQB07642.1"/>
    </source>
</evidence>
<keyword evidence="1" id="KW-0812">Transmembrane</keyword>
<keyword evidence="3" id="KW-1185">Reference proteome</keyword>
<dbReference type="PATRIC" id="fig|1096930.3.peg.4440"/>